<evidence type="ECO:0000256" key="4">
    <source>
        <dbReference type="ARBA" id="ARBA00023128"/>
    </source>
</evidence>
<comment type="caution">
    <text evidence="7">The sequence shown here is derived from an EMBL/GenBank/DDBJ whole genome shotgun (WGS) entry which is preliminary data.</text>
</comment>
<keyword evidence="8" id="KW-1185">Reference proteome</keyword>
<reference evidence="7" key="1">
    <citation type="submission" date="2018-04" db="EMBL/GenBank/DDBJ databases">
        <title>Whole genome sequencing of Hypsizygus marmoreus.</title>
        <authorList>
            <person name="Choi I.-G."/>
            <person name="Min B."/>
            <person name="Kim J.-G."/>
            <person name="Kim S."/>
            <person name="Oh Y.-L."/>
            <person name="Kong W.-S."/>
            <person name="Park H."/>
            <person name="Jeong J."/>
            <person name="Song E.-S."/>
        </authorList>
    </citation>
    <scope>NUCLEOTIDE SEQUENCE [LARGE SCALE GENOMIC DNA]</scope>
    <source>
        <strain evidence="7">51987-8</strain>
    </source>
</reference>
<dbReference type="InParanoid" id="A0A369JAA7"/>
<feature type="domain" description="DML1/Misato tubulin" evidence="6">
    <location>
        <begin position="133"/>
        <end position="319"/>
    </location>
</feature>
<evidence type="ECO:0000256" key="3">
    <source>
        <dbReference type="ARBA" id="ARBA00008507"/>
    </source>
</evidence>
<evidence type="ECO:0000256" key="2">
    <source>
        <dbReference type="ARBA" id="ARBA00004173"/>
    </source>
</evidence>
<dbReference type="GO" id="GO:0005739">
    <property type="term" value="C:mitochondrion"/>
    <property type="evidence" value="ECO:0007669"/>
    <property type="project" value="UniProtKB-SubCell"/>
</dbReference>
<dbReference type="Gene3D" id="3.40.50.1440">
    <property type="entry name" value="Tubulin/FtsZ, GTPase domain"/>
    <property type="match status" value="1"/>
</dbReference>
<dbReference type="SUPFAM" id="SSF52490">
    <property type="entry name" value="Tubulin nucleotide-binding domain-like"/>
    <property type="match status" value="1"/>
</dbReference>
<dbReference type="AlphaFoldDB" id="A0A369JAA7"/>
<dbReference type="Pfam" id="PF14881">
    <property type="entry name" value="Tubulin_3"/>
    <property type="match status" value="1"/>
</dbReference>
<accession>A0A369JAA7</accession>
<evidence type="ECO:0000259" key="6">
    <source>
        <dbReference type="Pfam" id="PF14881"/>
    </source>
</evidence>
<dbReference type="PANTHER" id="PTHR13391">
    <property type="entry name" value="MITOCHONDRIAL DISTRIBUTION REGULATOR MISATO"/>
    <property type="match status" value="1"/>
</dbReference>
<evidence type="ECO:0000256" key="1">
    <source>
        <dbReference type="ARBA" id="ARBA00003757"/>
    </source>
</evidence>
<comment type="function">
    <text evidence="1">Involved in the partitioning of the mitochondrial organelle and mitochondrial DNA (mtDNA) inheritance.</text>
</comment>
<evidence type="ECO:0000313" key="7">
    <source>
        <dbReference type="EMBL" id="RDB18272.1"/>
    </source>
</evidence>
<dbReference type="Proteomes" id="UP000076154">
    <property type="component" value="Unassembled WGS sequence"/>
</dbReference>
<organism evidence="7 8">
    <name type="scientific">Hypsizygus marmoreus</name>
    <name type="common">White beech mushroom</name>
    <name type="synonym">Agaricus marmoreus</name>
    <dbReference type="NCBI Taxonomy" id="39966"/>
    <lineage>
        <taxon>Eukaryota</taxon>
        <taxon>Fungi</taxon>
        <taxon>Dikarya</taxon>
        <taxon>Basidiomycota</taxon>
        <taxon>Agaricomycotina</taxon>
        <taxon>Agaricomycetes</taxon>
        <taxon>Agaricomycetidae</taxon>
        <taxon>Agaricales</taxon>
        <taxon>Tricholomatineae</taxon>
        <taxon>Lyophyllaceae</taxon>
        <taxon>Hypsizygus</taxon>
    </lineage>
</organism>
<gene>
    <name evidence="7" type="primary">dml-1</name>
    <name evidence="7" type="ORF">Hypma_000473</name>
</gene>
<dbReference type="GO" id="GO:0007005">
    <property type="term" value="P:mitochondrion organization"/>
    <property type="evidence" value="ECO:0007669"/>
    <property type="project" value="InterPro"/>
</dbReference>
<dbReference type="InterPro" id="IPR036525">
    <property type="entry name" value="Tubulin/FtsZ_GTPase_sf"/>
</dbReference>
<dbReference type="EMBL" id="LUEZ02000106">
    <property type="protein sequence ID" value="RDB18272.1"/>
    <property type="molecule type" value="Genomic_DNA"/>
</dbReference>
<dbReference type="InterPro" id="IPR019605">
    <property type="entry name" value="Misato_II_tubulin-like"/>
</dbReference>
<comment type="subcellular location">
    <subcellularLocation>
        <location evidence="2">Mitochondrion</location>
    </subcellularLocation>
</comment>
<name>A0A369JAA7_HYPMA</name>
<evidence type="ECO:0000259" key="5">
    <source>
        <dbReference type="Pfam" id="PF10644"/>
    </source>
</evidence>
<evidence type="ECO:0000313" key="8">
    <source>
        <dbReference type="Proteomes" id="UP000076154"/>
    </source>
</evidence>
<keyword evidence="4" id="KW-0496">Mitochondrion</keyword>
<dbReference type="Pfam" id="PF10644">
    <property type="entry name" value="Misat_Tub_SegII"/>
    <property type="match status" value="1"/>
</dbReference>
<dbReference type="OrthoDB" id="271881at2759"/>
<proteinExistence type="inferred from homology"/>
<protein>
    <submittedName>
        <fullName evidence="7">Protein dml-1</fullName>
    </submittedName>
</protein>
<feature type="domain" description="Misato Segment II tubulin-like" evidence="5">
    <location>
        <begin position="2"/>
        <end position="116"/>
    </location>
</feature>
<dbReference type="InterPro" id="IPR049942">
    <property type="entry name" value="DML1/Misato"/>
</dbReference>
<dbReference type="PANTHER" id="PTHR13391:SF0">
    <property type="entry name" value="PROTEIN MISATO HOMOLOG 1"/>
    <property type="match status" value="1"/>
</dbReference>
<dbReference type="InterPro" id="IPR029209">
    <property type="entry name" value="DML1/Misato_tubulin"/>
</dbReference>
<dbReference type="STRING" id="39966.A0A369JAA7"/>
<comment type="similarity">
    <text evidence="3">Belongs to the misato family.</text>
</comment>
<dbReference type="FunCoup" id="A0A369JAA7">
    <property type="interactions" value="210"/>
</dbReference>
<sequence>MKEIIYVQAGSLANYTGTHFWNTQESYLAEESADSVHNFDVSFREGLTSTGKPSFCPRLLVFDRKTNFGTLAKNNALLGTNEDELPDEDFPAIWGGDVMEYRQDLIPKSTYHVSLDESDDEGLVGVDDDTEESHEDVRYWSDFNRVYYIPRSVQKIPDPADWESPEGDWRMGQALFSRYDEDHALMDGSLRLFFEECDSPQGLQVMNDTATFGGFINSFLTSVHDEHAKLPCLVFPLLSDAVSRHIDVDDYQGTKKAVNDALYLRSLNDFASMTVPIQFPETWPSEARSQLLKSERGNVYRDSAILSAHIETATLPLRLKGYQSDLSTMSSHLNWRGTTPYSELSGVFPVEPGVDLEKNLANFSSCSFDKTRTQSSPFTRIDVTRGFTSSSISAYDRWSSAQSLQDTFISRVHAPPYPIPTSYPSFFKAADGKNSRRPGILTRPVEISMFSSLSAGSGSAHLFSAYATAMETCLQRKFAAENIGIDSDDLKELATDLWTLHDNFGDGDGRNAAIERASPLGTDEE</sequence>